<reference evidence="13" key="1">
    <citation type="journal article" date="2008" name="Nature">
        <title>The amphioxus genome and the evolution of the chordate karyotype.</title>
        <authorList>
            <consortium name="US DOE Joint Genome Institute (JGI-PGF)"/>
            <person name="Putnam N.H."/>
            <person name="Butts T."/>
            <person name="Ferrier D.E.K."/>
            <person name="Furlong R.F."/>
            <person name="Hellsten U."/>
            <person name="Kawashima T."/>
            <person name="Robinson-Rechavi M."/>
            <person name="Shoguchi E."/>
            <person name="Terry A."/>
            <person name="Yu J.-K."/>
            <person name="Benito-Gutierrez E.L."/>
            <person name="Dubchak I."/>
            <person name="Garcia-Fernandez J."/>
            <person name="Gibson-Brown J.J."/>
            <person name="Grigoriev I.V."/>
            <person name="Horton A.C."/>
            <person name="de Jong P.J."/>
            <person name="Jurka J."/>
            <person name="Kapitonov V.V."/>
            <person name="Kohara Y."/>
            <person name="Kuroki Y."/>
            <person name="Lindquist E."/>
            <person name="Lucas S."/>
            <person name="Osoegawa K."/>
            <person name="Pennacchio L.A."/>
            <person name="Salamov A.A."/>
            <person name="Satou Y."/>
            <person name="Sauka-Spengler T."/>
            <person name="Schmutz J."/>
            <person name="Shin-I T."/>
            <person name="Toyoda A."/>
            <person name="Bronner-Fraser M."/>
            <person name="Fujiyama A."/>
            <person name="Holland L.Z."/>
            <person name="Holland P.W.H."/>
            <person name="Satoh N."/>
            <person name="Rokhsar D.S."/>
        </authorList>
    </citation>
    <scope>NUCLEOTIDE SEQUENCE [LARGE SCALE GENOMIC DNA]</scope>
    <source>
        <strain evidence="13">S238N-H82</strain>
        <tissue evidence="13">Testes</tissue>
    </source>
</reference>
<dbReference type="PRINTS" id="PR00237">
    <property type="entry name" value="GPCRRHODOPSN"/>
</dbReference>
<evidence type="ECO:0000256" key="8">
    <source>
        <dbReference type="RuleBase" id="RU000688"/>
    </source>
</evidence>
<dbReference type="PROSITE" id="PS50262">
    <property type="entry name" value="G_PROTEIN_RECEP_F1_2"/>
    <property type="match status" value="1"/>
</dbReference>
<dbReference type="GO" id="GO:0004930">
    <property type="term" value="F:G protein-coupled receptor activity"/>
    <property type="evidence" value="ECO:0007669"/>
    <property type="project" value="UniProtKB-KW"/>
</dbReference>
<dbReference type="Pfam" id="PF00001">
    <property type="entry name" value="7tm_1"/>
    <property type="match status" value="1"/>
</dbReference>
<evidence type="ECO:0000256" key="9">
    <source>
        <dbReference type="SAM" id="MobiDB-lite"/>
    </source>
</evidence>
<organism>
    <name type="scientific">Branchiostoma floridae</name>
    <name type="common">Florida lancelet</name>
    <name type="synonym">Amphioxus</name>
    <dbReference type="NCBI Taxonomy" id="7739"/>
    <lineage>
        <taxon>Eukaryota</taxon>
        <taxon>Metazoa</taxon>
        <taxon>Chordata</taxon>
        <taxon>Cephalochordata</taxon>
        <taxon>Leptocardii</taxon>
        <taxon>Amphioxiformes</taxon>
        <taxon>Branchiostomatidae</taxon>
        <taxon>Branchiostoma</taxon>
    </lineage>
</organism>
<dbReference type="EMBL" id="GG666514">
    <property type="protein sequence ID" value="EEN60157.1"/>
    <property type="molecule type" value="Genomic_DNA"/>
</dbReference>
<feature type="transmembrane region" description="Helical" evidence="10">
    <location>
        <begin position="142"/>
        <end position="168"/>
    </location>
</feature>
<reference evidence="12" key="2">
    <citation type="journal article" date="2018" name="Sci. Rep.">
        <title>The role of transposable elements in functional evolution of amphioxus genome: the case of opsin gene family.</title>
        <authorList>
            <person name="Pantzartzi C.N."/>
            <person name="Pergner J."/>
            <person name="Kozmik Z."/>
        </authorList>
    </citation>
    <scope>NUCLEOTIDE SEQUENCE</scope>
</reference>
<dbReference type="SUPFAM" id="SSF81321">
    <property type="entry name" value="Family A G protein-coupled receptor-like"/>
    <property type="match status" value="1"/>
</dbReference>
<dbReference type="FunFam" id="1.20.1070.10:FF:000588">
    <property type="entry name" value="Go opsin"/>
    <property type="match status" value="1"/>
</dbReference>
<evidence type="ECO:0000313" key="13">
    <source>
        <dbReference type="EMBL" id="EEN60157.1"/>
    </source>
</evidence>
<dbReference type="InParanoid" id="C3YI20"/>
<feature type="transmembrane region" description="Helical" evidence="10">
    <location>
        <begin position="243"/>
        <end position="266"/>
    </location>
</feature>
<keyword evidence="2 8" id="KW-0812">Transmembrane</keyword>
<feature type="domain" description="G-protein coupled receptors family 1 profile" evidence="11">
    <location>
        <begin position="40"/>
        <end position="293"/>
    </location>
</feature>
<dbReference type="EMBL" id="BK010255">
    <property type="protein sequence ID" value="DAC74052.1"/>
    <property type="molecule type" value="mRNA"/>
</dbReference>
<dbReference type="PANTHER" id="PTHR24240">
    <property type="entry name" value="OPSIN"/>
    <property type="match status" value="1"/>
</dbReference>
<feature type="transmembrane region" description="Helical" evidence="10">
    <location>
        <begin position="28"/>
        <end position="50"/>
    </location>
</feature>
<dbReference type="GO" id="GO:0016020">
    <property type="term" value="C:membrane"/>
    <property type="evidence" value="ECO:0007669"/>
    <property type="project" value="UniProtKB-SubCell"/>
</dbReference>
<evidence type="ECO:0000256" key="2">
    <source>
        <dbReference type="ARBA" id="ARBA00022692"/>
    </source>
</evidence>
<evidence type="ECO:0000256" key="7">
    <source>
        <dbReference type="ARBA" id="ARBA00023224"/>
    </source>
</evidence>
<dbReference type="Gene3D" id="1.20.1070.10">
    <property type="entry name" value="Rhodopsin 7-helix transmembrane proteins"/>
    <property type="match status" value="1"/>
</dbReference>
<keyword evidence="4 8" id="KW-0297">G-protein coupled receptor</keyword>
<evidence type="ECO:0000256" key="10">
    <source>
        <dbReference type="SAM" id="Phobius"/>
    </source>
</evidence>
<evidence type="ECO:0000313" key="12">
    <source>
        <dbReference type="EMBL" id="DAC74052.1"/>
    </source>
</evidence>
<feature type="transmembrane region" description="Helical" evidence="10">
    <location>
        <begin position="101"/>
        <end position="121"/>
    </location>
</feature>
<dbReference type="InterPro" id="IPR050125">
    <property type="entry name" value="GPCR_opsins"/>
</dbReference>
<evidence type="ECO:0000256" key="4">
    <source>
        <dbReference type="ARBA" id="ARBA00023040"/>
    </source>
</evidence>
<name>C3YI20_BRAFL</name>
<proteinExistence type="evidence at transcript level"/>
<comment type="similarity">
    <text evidence="8">Belongs to the G-protein coupled receptor 1 family.</text>
</comment>
<dbReference type="AlphaFoldDB" id="C3YI20"/>
<keyword evidence="5 10" id="KW-0472">Membrane</keyword>
<evidence type="ECO:0000256" key="6">
    <source>
        <dbReference type="ARBA" id="ARBA00023170"/>
    </source>
</evidence>
<keyword evidence="7 8" id="KW-0807">Transducer</keyword>
<feature type="transmembrane region" description="Helical" evidence="10">
    <location>
        <begin position="62"/>
        <end position="81"/>
    </location>
</feature>
<comment type="subcellular location">
    <subcellularLocation>
        <location evidence="1">Membrane</location>
        <topology evidence="1">Multi-pass membrane protein</topology>
    </subcellularLocation>
</comment>
<dbReference type="CDD" id="cd15074">
    <property type="entry name" value="7tmA_Opsin5_neuropsin"/>
    <property type="match status" value="1"/>
</dbReference>
<accession>C3YI20</accession>
<evidence type="ECO:0000256" key="5">
    <source>
        <dbReference type="ARBA" id="ARBA00023136"/>
    </source>
</evidence>
<protein>
    <submittedName>
        <fullName evidence="12">Go opsin</fullName>
    </submittedName>
</protein>
<feature type="transmembrane region" description="Helical" evidence="10">
    <location>
        <begin position="188"/>
        <end position="212"/>
    </location>
</feature>
<dbReference type="eggNOG" id="KOG3656">
    <property type="taxonomic scope" value="Eukaryota"/>
</dbReference>
<dbReference type="InterPro" id="IPR017452">
    <property type="entry name" value="GPCR_Rhodpsn_7TM"/>
</dbReference>
<dbReference type="InterPro" id="IPR000276">
    <property type="entry name" value="GPCR_Rhodpsn"/>
</dbReference>
<evidence type="ECO:0000256" key="3">
    <source>
        <dbReference type="ARBA" id="ARBA00022989"/>
    </source>
</evidence>
<dbReference type="PROSITE" id="PS00237">
    <property type="entry name" value="G_PROTEIN_RECEP_F1_1"/>
    <property type="match status" value="1"/>
</dbReference>
<feature type="region of interest" description="Disordered" evidence="9">
    <location>
        <begin position="536"/>
        <end position="562"/>
    </location>
</feature>
<sequence length="576" mass="63653">MASTNNTTNDSEWGPQETLGVSATIMGIYLTVVGLVSTVGNATVVLMFMLKWRQLCRKAPNLLIINLAAVDLCISVFGYPFSASSGFANQWLFSDAICTLYGFSCFLLSMVSMCTLCLISIHRYITICRPEHASKLTMTRTILAVVGAWVYGISVAVPPLFGIARYTYESFGLSCTIDFHGTTVADMVYLSILIILCYVINVAVMGTCYFKIIRKFSKHRFREVRDVRTSHQHSFERGVTLRCILMTLFYLISWTPYTAVAVWTMVGPPPPVQLGMVAALTAKTHCAFNPILYMLMSEVYRKLVLRTMCPCCFNKISNKLVRLPADDSKHSGNLDIFTVGYNTRDQAVQINKNAARRFCFVMETASDDLGIDDEVFAGQLGLCSRVKATEPGVEGFGGSEVPQSPSGTESEWSLSLLDFLPKRSSSKTAKASSLSETCSDNTVLSSAARKMAFLESSHQQSDREVCCIENRQAPEDTKPCKFAIESLGVRLPHKCCTASQVAGAPSRYAGMIETFTDSKGKTKKKAAVSLSEIDVKKPPPASKTWERRKTSKNTSRGQRVKRTFGKSRKHAYIVDC</sequence>
<keyword evidence="3 10" id="KW-1133">Transmembrane helix</keyword>
<evidence type="ECO:0000259" key="11">
    <source>
        <dbReference type="PROSITE" id="PS50262"/>
    </source>
</evidence>
<evidence type="ECO:0000256" key="1">
    <source>
        <dbReference type="ARBA" id="ARBA00004141"/>
    </source>
</evidence>
<gene>
    <name evidence="12" type="primary">op9</name>
    <name evidence="13" type="ORF">BRAFLDRAFT_71561</name>
</gene>
<keyword evidence="6 8" id="KW-0675">Receptor</keyword>